<name>A0A9D1HXV6_9ACTN</name>
<gene>
    <name evidence="3" type="ORF">IAD17_07270</name>
</gene>
<organism evidence="3 4">
    <name type="scientific">Candidatus Coprovicinus avistercoris</name>
    <dbReference type="NCBI Taxonomy" id="2840754"/>
    <lineage>
        <taxon>Bacteria</taxon>
        <taxon>Bacillati</taxon>
        <taxon>Actinomycetota</taxon>
        <taxon>Coriobacteriia</taxon>
        <taxon>Coriobacteriales</taxon>
        <taxon>Coriobacteriaceae</taxon>
        <taxon>Coriobacteriaceae incertae sedis</taxon>
        <taxon>Candidatus Coprovicinus</taxon>
    </lineage>
</organism>
<proteinExistence type="predicted"/>
<reference evidence="3" key="2">
    <citation type="journal article" date="2021" name="PeerJ">
        <title>Extensive microbial diversity within the chicken gut microbiome revealed by metagenomics and culture.</title>
        <authorList>
            <person name="Gilroy R."/>
            <person name="Ravi A."/>
            <person name="Getino M."/>
            <person name="Pursley I."/>
            <person name="Horton D.L."/>
            <person name="Alikhan N.F."/>
            <person name="Baker D."/>
            <person name="Gharbi K."/>
            <person name="Hall N."/>
            <person name="Watson M."/>
            <person name="Adriaenssens E.M."/>
            <person name="Foster-Nyarko E."/>
            <person name="Jarju S."/>
            <person name="Secka A."/>
            <person name="Antonio M."/>
            <person name="Oren A."/>
            <person name="Chaudhuri R.R."/>
            <person name="La Ragione R."/>
            <person name="Hildebrand F."/>
            <person name="Pallen M.J."/>
        </authorList>
    </citation>
    <scope>NUCLEOTIDE SEQUENCE</scope>
    <source>
        <strain evidence="3">ChiHjej12B11-29160</strain>
    </source>
</reference>
<dbReference type="Proteomes" id="UP000824078">
    <property type="component" value="Unassembled WGS sequence"/>
</dbReference>
<dbReference type="AlphaFoldDB" id="A0A9D1HXV6"/>
<keyword evidence="2" id="KW-1133">Transmembrane helix</keyword>
<feature type="transmembrane region" description="Helical" evidence="2">
    <location>
        <begin position="47"/>
        <end position="69"/>
    </location>
</feature>
<evidence type="ECO:0000313" key="3">
    <source>
        <dbReference type="EMBL" id="HIU24706.1"/>
    </source>
</evidence>
<evidence type="ECO:0000313" key="4">
    <source>
        <dbReference type="Proteomes" id="UP000824078"/>
    </source>
</evidence>
<keyword evidence="2" id="KW-0472">Membrane</keyword>
<evidence type="ECO:0000256" key="1">
    <source>
        <dbReference type="SAM" id="MobiDB-lite"/>
    </source>
</evidence>
<keyword evidence="2" id="KW-0812">Transmembrane</keyword>
<protein>
    <submittedName>
        <fullName evidence="3">Uncharacterized protein</fullName>
    </submittedName>
</protein>
<reference evidence="3" key="1">
    <citation type="submission" date="2020-10" db="EMBL/GenBank/DDBJ databases">
        <authorList>
            <person name="Gilroy R."/>
        </authorList>
    </citation>
    <scope>NUCLEOTIDE SEQUENCE</scope>
    <source>
        <strain evidence="3">ChiHjej12B11-29160</strain>
    </source>
</reference>
<dbReference type="EMBL" id="DVMQ01000018">
    <property type="protein sequence ID" value="HIU24706.1"/>
    <property type="molecule type" value="Genomic_DNA"/>
</dbReference>
<comment type="caution">
    <text evidence="3">The sequence shown here is derived from an EMBL/GenBank/DDBJ whole genome shotgun (WGS) entry which is preliminary data.</text>
</comment>
<sequence length="73" mass="7943">MASGIEVGTMTRRKGGYVPSGDSDGIWTPAPRQLPQRHRLREAFRGLGSLIAYVAIMTAITIVALVMLWKVSS</sequence>
<accession>A0A9D1HXV6</accession>
<evidence type="ECO:0000256" key="2">
    <source>
        <dbReference type="SAM" id="Phobius"/>
    </source>
</evidence>
<feature type="region of interest" description="Disordered" evidence="1">
    <location>
        <begin position="1"/>
        <end position="31"/>
    </location>
</feature>